<reference evidence="5 6" key="1">
    <citation type="submission" date="2024-01" db="EMBL/GenBank/DDBJ databases">
        <title>Complete genome of Cladobotryum mycophilum ATHUM6906.</title>
        <authorList>
            <person name="Christinaki A.C."/>
            <person name="Myridakis A.I."/>
            <person name="Kouvelis V.N."/>
        </authorList>
    </citation>
    <scope>NUCLEOTIDE SEQUENCE [LARGE SCALE GENOMIC DNA]</scope>
    <source>
        <strain evidence="5 6">ATHUM6906</strain>
    </source>
</reference>
<comment type="caution">
    <text evidence="5">The sequence shown here is derived from an EMBL/GenBank/DDBJ whole genome shotgun (WGS) entry which is preliminary data.</text>
</comment>
<dbReference type="Gene3D" id="3.50.50.60">
    <property type="entry name" value="FAD/NAD(P)-binding domain"/>
    <property type="match status" value="2"/>
</dbReference>
<dbReference type="EMBL" id="JAVFKD010000010">
    <property type="protein sequence ID" value="KAK5994351.1"/>
    <property type="molecule type" value="Genomic_DNA"/>
</dbReference>
<dbReference type="InterPro" id="IPR036188">
    <property type="entry name" value="FAD/NAD-bd_sf"/>
</dbReference>
<evidence type="ECO:0000256" key="3">
    <source>
        <dbReference type="ARBA" id="ARBA00023002"/>
    </source>
</evidence>
<dbReference type="InterPro" id="IPR023753">
    <property type="entry name" value="FAD/NAD-binding_dom"/>
</dbReference>
<feature type="domain" description="FAD/NAD(P)-binding" evidence="4">
    <location>
        <begin position="10"/>
        <end position="148"/>
    </location>
</feature>
<dbReference type="PANTHER" id="PTHR48105">
    <property type="entry name" value="THIOREDOXIN REDUCTASE 1-RELATED-RELATED"/>
    <property type="match status" value="1"/>
</dbReference>
<dbReference type="Proteomes" id="UP001338125">
    <property type="component" value="Unassembled WGS sequence"/>
</dbReference>
<evidence type="ECO:0000256" key="1">
    <source>
        <dbReference type="ARBA" id="ARBA00009333"/>
    </source>
</evidence>
<comment type="similarity">
    <text evidence="1">Belongs to the class-II pyridine nucleotide-disulfide oxidoreductase family.</text>
</comment>
<evidence type="ECO:0000256" key="2">
    <source>
        <dbReference type="ARBA" id="ARBA00022630"/>
    </source>
</evidence>
<keyword evidence="6" id="KW-1185">Reference proteome</keyword>
<organism evidence="5 6">
    <name type="scientific">Cladobotryum mycophilum</name>
    <dbReference type="NCBI Taxonomy" id="491253"/>
    <lineage>
        <taxon>Eukaryota</taxon>
        <taxon>Fungi</taxon>
        <taxon>Dikarya</taxon>
        <taxon>Ascomycota</taxon>
        <taxon>Pezizomycotina</taxon>
        <taxon>Sordariomycetes</taxon>
        <taxon>Hypocreomycetidae</taxon>
        <taxon>Hypocreales</taxon>
        <taxon>Hypocreaceae</taxon>
        <taxon>Cladobotryum</taxon>
    </lineage>
</organism>
<keyword evidence="2" id="KW-0285">Flavoprotein</keyword>
<evidence type="ECO:0000259" key="4">
    <source>
        <dbReference type="Pfam" id="PF07992"/>
    </source>
</evidence>
<evidence type="ECO:0000313" key="6">
    <source>
        <dbReference type="Proteomes" id="UP001338125"/>
    </source>
</evidence>
<gene>
    <name evidence="5" type="ORF">PT974_04825</name>
</gene>
<dbReference type="PRINTS" id="PR00469">
    <property type="entry name" value="PNDRDTASEII"/>
</dbReference>
<evidence type="ECO:0000313" key="5">
    <source>
        <dbReference type="EMBL" id="KAK5994351.1"/>
    </source>
</evidence>
<keyword evidence="3" id="KW-0560">Oxidoreductase</keyword>
<dbReference type="InterPro" id="IPR050097">
    <property type="entry name" value="Ferredoxin-NADP_redctase_2"/>
</dbReference>
<name>A0ABR0SRE9_9HYPO</name>
<proteinExistence type="inferred from homology"/>
<sequence length="319" mass="34630">MSQIQADFTDVAIIGGGPAGLTAAASLARQLHTAVVFDSKSYRNANATQMHMVPGWENANPQDFRFKTKTDVTSNYETIRFVDVEVTKVEKCSDSHFKLLDASGKEWNFRKVILAVGSADNYLEVEGYESLWTKRIFHCLFCKGYEERGSPSSGVLAVFPILMPAFVIHMAENAAQLSDEVTIYTNGNAELTTQLGTLGNTIFKVESREILRLVDNPQASSVTVEFTDGSKKEEKFLVHNPLTTVKGPFVGQLGLATTPMGDIQADAPFHQTSIRGVFAAGDCITPYKVIPGAISSGCNAAVAVSAQLQAEKYGQAPMF</sequence>
<accession>A0ABR0SRE9</accession>
<dbReference type="SUPFAM" id="SSF51905">
    <property type="entry name" value="FAD/NAD(P)-binding domain"/>
    <property type="match status" value="1"/>
</dbReference>
<dbReference type="Pfam" id="PF07992">
    <property type="entry name" value="Pyr_redox_2"/>
    <property type="match status" value="1"/>
</dbReference>
<protein>
    <submittedName>
        <fullName evidence="5">Thioredoxin reductase gliT</fullName>
    </submittedName>
</protein>
<dbReference type="PRINTS" id="PR00368">
    <property type="entry name" value="FADPNR"/>
</dbReference>